<reference evidence="2 3" key="1">
    <citation type="journal article" date="2016" name="Nat. Commun.">
        <title>Extremotolerant tardigrade genome and improved radiotolerance of human cultured cells by tardigrade-unique protein.</title>
        <authorList>
            <person name="Hashimoto T."/>
            <person name="Horikawa D.D."/>
            <person name="Saito Y."/>
            <person name="Kuwahara H."/>
            <person name="Kozuka-Hata H."/>
            <person name="Shin-I T."/>
            <person name="Minakuchi Y."/>
            <person name="Ohishi K."/>
            <person name="Motoyama A."/>
            <person name="Aizu T."/>
            <person name="Enomoto A."/>
            <person name="Kondo K."/>
            <person name="Tanaka S."/>
            <person name="Hara Y."/>
            <person name="Koshikawa S."/>
            <person name="Sagara H."/>
            <person name="Miura T."/>
            <person name="Yokobori S."/>
            <person name="Miyagawa K."/>
            <person name="Suzuki Y."/>
            <person name="Kubo T."/>
            <person name="Oyama M."/>
            <person name="Kohara Y."/>
            <person name="Fujiyama A."/>
            <person name="Arakawa K."/>
            <person name="Katayama T."/>
            <person name="Toyoda A."/>
            <person name="Kunieda T."/>
        </authorList>
    </citation>
    <scope>NUCLEOTIDE SEQUENCE [LARGE SCALE GENOMIC DNA]</scope>
    <source>
        <strain evidence="2 3">YOKOZUNA-1</strain>
    </source>
</reference>
<sequence>MSHGGDRFDDRYDPRPPMERGDLRDRRHDGPYSGHNITHAPPTRAHEYPGPGDIHPAHNESEESHRHRGTHGGSFMYPGGQYARRESELVKFVKGDHTGHEHNHRGSFGGSFMYPGGAYRRRGSSISEWFGYHPGQPQSQPEPRRARGGSFLFPGRRNSSEAGRGHQGERRDSGPKPSGRRGSFLYPGGAPIRRESQSFVDYISGFIPAGVSGWFTGQRGNEGPRH</sequence>
<comment type="caution">
    <text evidence="2">The sequence shown here is derived from an EMBL/GenBank/DDBJ whole genome shotgun (WGS) entry which is preliminary data.</text>
</comment>
<feature type="region of interest" description="Disordered" evidence="1">
    <location>
        <begin position="1"/>
        <end position="78"/>
    </location>
</feature>
<feature type="region of interest" description="Disordered" evidence="1">
    <location>
        <begin position="129"/>
        <end position="190"/>
    </location>
</feature>
<organism evidence="2 3">
    <name type="scientific">Ramazzottius varieornatus</name>
    <name type="common">Water bear</name>
    <name type="synonym">Tardigrade</name>
    <dbReference type="NCBI Taxonomy" id="947166"/>
    <lineage>
        <taxon>Eukaryota</taxon>
        <taxon>Metazoa</taxon>
        <taxon>Ecdysozoa</taxon>
        <taxon>Tardigrada</taxon>
        <taxon>Eutardigrada</taxon>
        <taxon>Parachela</taxon>
        <taxon>Hypsibioidea</taxon>
        <taxon>Ramazzottiidae</taxon>
        <taxon>Ramazzottius</taxon>
    </lineage>
</organism>
<evidence type="ECO:0000313" key="2">
    <source>
        <dbReference type="EMBL" id="GAU95512.1"/>
    </source>
</evidence>
<accession>A0A1D1V638</accession>
<dbReference type="EMBL" id="BDGG01000003">
    <property type="protein sequence ID" value="GAU95512.1"/>
    <property type="molecule type" value="Genomic_DNA"/>
</dbReference>
<protein>
    <submittedName>
        <fullName evidence="2">Uncharacterized protein</fullName>
    </submittedName>
</protein>
<keyword evidence="3" id="KW-1185">Reference proteome</keyword>
<evidence type="ECO:0000313" key="3">
    <source>
        <dbReference type="Proteomes" id="UP000186922"/>
    </source>
</evidence>
<proteinExistence type="predicted"/>
<dbReference type="AlphaFoldDB" id="A0A1D1V638"/>
<feature type="compositionally biased region" description="Basic and acidic residues" evidence="1">
    <location>
        <begin position="1"/>
        <end position="30"/>
    </location>
</feature>
<gene>
    <name evidence="2" type="primary">RvY_07116-1</name>
    <name evidence="2" type="synonym">RvY_07116.1</name>
    <name evidence="2" type="ORF">RvY_07116</name>
</gene>
<dbReference type="Proteomes" id="UP000186922">
    <property type="component" value="Unassembled WGS sequence"/>
</dbReference>
<evidence type="ECO:0000256" key="1">
    <source>
        <dbReference type="SAM" id="MobiDB-lite"/>
    </source>
</evidence>
<feature type="compositionally biased region" description="Basic and acidic residues" evidence="1">
    <location>
        <begin position="163"/>
        <end position="174"/>
    </location>
</feature>
<name>A0A1D1V638_RAMVA</name>
<feature type="compositionally biased region" description="Basic and acidic residues" evidence="1">
    <location>
        <begin position="55"/>
        <end position="65"/>
    </location>
</feature>